<evidence type="ECO:0000313" key="2">
    <source>
        <dbReference type="Proteomes" id="UP000077407"/>
    </source>
</evidence>
<evidence type="ECO:0000313" key="1">
    <source>
        <dbReference type="EMBL" id="OAA90031.1"/>
    </source>
</evidence>
<sequence length="38" mass="4569">MYFQLHNDRKGCQSEIYGFSKGKFIKQGEFNYGRKYEA</sequence>
<dbReference type="AlphaFoldDB" id="A0A168R4G2"/>
<proteinExistence type="predicted"/>
<dbReference type="EMBL" id="LITT01000013">
    <property type="protein sequence ID" value="OAA90031.1"/>
    <property type="molecule type" value="Genomic_DNA"/>
</dbReference>
<protein>
    <submittedName>
        <fullName evidence="1">Uncharacterized protein</fullName>
    </submittedName>
</protein>
<organism evidence="1 2">
    <name type="scientific">Clostridium ljungdahlii</name>
    <dbReference type="NCBI Taxonomy" id="1538"/>
    <lineage>
        <taxon>Bacteria</taxon>
        <taxon>Bacillati</taxon>
        <taxon>Bacillota</taxon>
        <taxon>Clostridia</taxon>
        <taxon>Eubacteriales</taxon>
        <taxon>Clostridiaceae</taxon>
        <taxon>Clostridium</taxon>
    </lineage>
</organism>
<accession>A0A168R4G2</accession>
<dbReference type="Proteomes" id="UP000077407">
    <property type="component" value="Unassembled WGS sequence"/>
</dbReference>
<reference evidence="1 2" key="1">
    <citation type="journal article" date="2015" name="Biotechnol. Bioeng.">
        <title>Genome sequence and phenotypic characterization of Caulobacter segnis.</title>
        <authorList>
            <person name="Patel S."/>
            <person name="Fletcher B."/>
            <person name="Scott D.C."/>
            <person name="Ely B."/>
        </authorList>
    </citation>
    <scope>NUCLEOTIDE SEQUENCE [LARGE SCALE GENOMIC DNA]</scope>
    <source>
        <strain evidence="1 2">ERI-2</strain>
    </source>
</reference>
<name>A0A168R4G2_9CLOT</name>
<comment type="caution">
    <text evidence="1">The sequence shown here is derived from an EMBL/GenBank/DDBJ whole genome shotgun (WGS) entry which is preliminary data.</text>
</comment>
<gene>
    <name evidence="1" type="ORF">WY13_01621</name>
</gene>